<dbReference type="PANTHER" id="PTHR11911">
    <property type="entry name" value="INOSINE-5-MONOPHOSPHATE DEHYDROGENASE RELATED"/>
    <property type="match status" value="1"/>
</dbReference>
<organism evidence="3 4">
    <name type="scientific">Candidatus Nomurabacteria bacterium GW2011_GWA1_37_20</name>
    <dbReference type="NCBI Taxonomy" id="1618729"/>
    <lineage>
        <taxon>Bacteria</taxon>
        <taxon>Candidatus Nomuraibacteriota</taxon>
    </lineage>
</organism>
<accession>A0A0G0GUD8</accession>
<dbReference type="CDD" id="cd00381">
    <property type="entry name" value="IMPDH"/>
    <property type="match status" value="1"/>
</dbReference>
<dbReference type="InterPro" id="IPR005990">
    <property type="entry name" value="IMP_DH"/>
</dbReference>
<dbReference type="SUPFAM" id="SSF51412">
    <property type="entry name" value="Inosine monophosphate dehydrogenase (IMPDH)"/>
    <property type="match status" value="1"/>
</dbReference>
<dbReference type="PANTHER" id="PTHR11911:SF111">
    <property type="entry name" value="INOSINE-5'-MONOPHOSPHATE DEHYDROGENASE"/>
    <property type="match status" value="1"/>
</dbReference>
<dbReference type="PATRIC" id="fig|1618729.3.peg.144"/>
<dbReference type="InterPro" id="IPR013785">
    <property type="entry name" value="Aldolase_TIM"/>
</dbReference>
<reference evidence="3 4" key="1">
    <citation type="journal article" date="2015" name="Nature">
        <title>rRNA introns, odd ribosomes, and small enigmatic genomes across a large radiation of phyla.</title>
        <authorList>
            <person name="Brown C.T."/>
            <person name="Hug L.A."/>
            <person name="Thomas B.C."/>
            <person name="Sharon I."/>
            <person name="Castelle C.J."/>
            <person name="Singh A."/>
            <person name="Wilkins M.J."/>
            <person name="Williams K.H."/>
            <person name="Banfield J.F."/>
        </authorList>
    </citation>
    <scope>NUCLEOTIDE SEQUENCE [LARGE SCALE GENOMIC DNA]</scope>
</reference>
<dbReference type="SMART" id="SM01240">
    <property type="entry name" value="IMPDH"/>
    <property type="match status" value="1"/>
</dbReference>
<dbReference type="Gene3D" id="3.20.20.70">
    <property type="entry name" value="Aldolase class I"/>
    <property type="match status" value="2"/>
</dbReference>
<feature type="domain" description="IMP dehydrogenase/GMP reductase" evidence="2">
    <location>
        <begin position="18"/>
        <end position="376"/>
    </location>
</feature>
<comment type="caution">
    <text evidence="3">The sequence shown here is derived from an EMBL/GenBank/DDBJ whole genome shotgun (WGS) entry which is preliminary data.</text>
</comment>
<protein>
    <submittedName>
        <fullName evidence="3">Inositol-5-monophosphate dehydrogenase</fullName>
    </submittedName>
</protein>
<dbReference type="InterPro" id="IPR001093">
    <property type="entry name" value="IMP_DH_GMPRt"/>
</dbReference>
<gene>
    <name evidence="3" type="ORF">US45_C0010G0003</name>
</gene>
<evidence type="ECO:0000313" key="4">
    <source>
        <dbReference type="Proteomes" id="UP000034701"/>
    </source>
</evidence>
<dbReference type="Pfam" id="PF00478">
    <property type="entry name" value="IMPDH"/>
    <property type="match status" value="1"/>
</dbReference>
<evidence type="ECO:0000256" key="1">
    <source>
        <dbReference type="ARBA" id="ARBA00005502"/>
    </source>
</evidence>
<dbReference type="EMBL" id="LBTA01000010">
    <property type="protein sequence ID" value="KKQ33672.1"/>
    <property type="molecule type" value="Genomic_DNA"/>
</dbReference>
<comment type="similarity">
    <text evidence="1">Belongs to the IMPDH/GMPR family.</text>
</comment>
<dbReference type="GO" id="GO:0006183">
    <property type="term" value="P:GTP biosynthetic process"/>
    <property type="evidence" value="ECO:0007669"/>
    <property type="project" value="TreeGrafter"/>
</dbReference>
<proteinExistence type="inferred from homology"/>
<dbReference type="Proteomes" id="UP000034701">
    <property type="component" value="Unassembled WGS sequence"/>
</dbReference>
<evidence type="ECO:0000259" key="2">
    <source>
        <dbReference type="Pfam" id="PF00478"/>
    </source>
</evidence>
<sequence length="388" mass="42175">MEPSFDKLKVNSSSFKFGLTFDDVLLTPGFSDFSRKDINLSTKFSRRIKISIPLVSAPMDTVTESKLAIELAKLGGIGIIHRNLTIEDQVFEVKKVKNRKLLVGAAVGASKGFEERVKALIKAKTDVIVLDSAHGFTNVMISAIRFIKKTYPKIDIIAGNIATADGARALIAAGADGLRVGMGPGAICTTRIISGMGVPQITAIMETFRIAKKFRIPIIADGGIKYSGDMVKALAAGASTVMMGGFFAASLEAPGKLITLNQQELPSRFQKISQIKKYYQFKEYRGMGSEGAMKKGTQIRSEDEFHGKNYKDRVLVAEGVEGLVQVKGKVSDLVDQAIGGIKSGMYYVGAKNILELWKKAKFIRITQASLTESHPHDIFITNPGKNYA</sequence>
<dbReference type="FunFam" id="3.20.20.70:FF:000424">
    <property type="entry name" value="Inosine-5'-monophosphate dehydrogenase 2"/>
    <property type="match status" value="1"/>
</dbReference>
<evidence type="ECO:0000313" key="3">
    <source>
        <dbReference type="EMBL" id="KKQ33672.1"/>
    </source>
</evidence>
<dbReference type="GO" id="GO:0003938">
    <property type="term" value="F:IMP dehydrogenase activity"/>
    <property type="evidence" value="ECO:0007669"/>
    <property type="project" value="InterPro"/>
</dbReference>
<dbReference type="AlphaFoldDB" id="A0A0G0GUD8"/>
<name>A0A0G0GUD8_9BACT</name>